<reference evidence="8 9" key="1">
    <citation type="submission" date="2017-02" db="EMBL/GenBank/DDBJ databases">
        <title>The complete genomic sequence of a novel cold adapted crude oil-degrading bacterium Planococcus qaidamina Y42.</title>
        <authorList>
            <person name="Yang R."/>
        </authorList>
    </citation>
    <scope>NUCLEOTIDE SEQUENCE [LARGE SCALE GENOMIC DNA]</scope>
    <source>
        <strain evidence="8 9">Y42</strain>
    </source>
</reference>
<keyword evidence="3" id="KW-1003">Cell membrane</keyword>
<dbReference type="InterPro" id="IPR027417">
    <property type="entry name" value="P-loop_NTPase"/>
</dbReference>
<dbReference type="RefSeq" id="WP_077587921.1">
    <property type="nucleotide sequence ID" value="NZ_CP019640.1"/>
</dbReference>
<dbReference type="GO" id="GO:0016887">
    <property type="term" value="F:ATP hydrolysis activity"/>
    <property type="evidence" value="ECO:0007669"/>
    <property type="project" value="InterPro"/>
</dbReference>
<dbReference type="PROSITE" id="PS50893">
    <property type="entry name" value="ABC_TRANSPORTER_2"/>
    <property type="match status" value="1"/>
</dbReference>
<dbReference type="InterPro" id="IPR030679">
    <property type="entry name" value="ABC_ATPase_HisP-typ"/>
</dbReference>
<name>A0A1Q2KV17_9BACL</name>
<evidence type="ECO:0000256" key="5">
    <source>
        <dbReference type="ARBA" id="ARBA00022840"/>
    </source>
</evidence>
<keyword evidence="2" id="KW-0813">Transport</keyword>
<dbReference type="SUPFAM" id="SSF52540">
    <property type="entry name" value="P-loop containing nucleoside triphosphate hydrolases"/>
    <property type="match status" value="1"/>
</dbReference>
<dbReference type="InterPro" id="IPR017871">
    <property type="entry name" value="ABC_transporter-like_CS"/>
</dbReference>
<evidence type="ECO:0000256" key="3">
    <source>
        <dbReference type="ARBA" id="ARBA00022475"/>
    </source>
</evidence>
<evidence type="ECO:0000259" key="7">
    <source>
        <dbReference type="PROSITE" id="PS50893"/>
    </source>
</evidence>
<evidence type="ECO:0000256" key="4">
    <source>
        <dbReference type="ARBA" id="ARBA00022741"/>
    </source>
</evidence>
<keyword evidence="6" id="KW-0472">Membrane</keyword>
<dbReference type="EMBL" id="CP019640">
    <property type="protein sequence ID" value="AQQ52050.1"/>
    <property type="molecule type" value="Genomic_DNA"/>
</dbReference>
<evidence type="ECO:0000313" key="9">
    <source>
        <dbReference type="Proteomes" id="UP000188184"/>
    </source>
</evidence>
<dbReference type="GO" id="GO:0015424">
    <property type="term" value="F:ABC-type amino acid transporter activity"/>
    <property type="evidence" value="ECO:0007669"/>
    <property type="project" value="InterPro"/>
</dbReference>
<dbReference type="PANTHER" id="PTHR43166">
    <property type="entry name" value="AMINO ACID IMPORT ATP-BINDING PROTEIN"/>
    <property type="match status" value="1"/>
</dbReference>
<dbReference type="OrthoDB" id="9804199at2"/>
<organism evidence="8 9">
    <name type="scientific">Planococcus lenghuensis</name>
    <dbReference type="NCBI Taxonomy" id="2213202"/>
    <lineage>
        <taxon>Bacteria</taxon>
        <taxon>Bacillati</taxon>
        <taxon>Bacillota</taxon>
        <taxon>Bacilli</taxon>
        <taxon>Bacillales</taxon>
        <taxon>Caryophanaceae</taxon>
        <taxon>Planococcus</taxon>
    </lineage>
</organism>
<evidence type="ECO:0000256" key="2">
    <source>
        <dbReference type="ARBA" id="ARBA00022448"/>
    </source>
</evidence>
<dbReference type="InterPro" id="IPR003439">
    <property type="entry name" value="ABC_transporter-like_ATP-bd"/>
</dbReference>
<dbReference type="FunFam" id="3.40.50.300:FF:000020">
    <property type="entry name" value="Amino acid ABC transporter ATP-binding component"/>
    <property type="match status" value="1"/>
</dbReference>
<comment type="subcellular location">
    <subcellularLocation>
        <location evidence="1">Cell membrane</location>
        <topology evidence="1">Peripheral membrane protein</topology>
    </subcellularLocation>
</comment>
<proteinExistence type="predicted"/>
<dbReference type="Proteomes" id="UP000188184">
    <property type="component" value="Chromosome"/>
</dbReference>
<sequence>MIAIHNLHKQFGKLEVLKGIDLDVQKGGTTVVIGPSGSGKTTFLRCLNILETPSAGSVTIDEQTVDFSKPLSKKSIAAFRKQSAMVFQHYNLFPHMTALENVMEGPATVQKVPKAQARERAVQLLEKVGLGAKLDEYPFQLSGGQQQRVGIARALALEPKVMLFDEPTSALDPELVGEVLQVMKDLAAEGMTMIVVTHEMRFAREAANEVLFMDGGHVIERGRPDDIFTNPTEERTKQFLNLIQNTNAI</sequence>
<dbReference type="PANTHER" id="PTHR43166:SF35">
    <property type="entry name" value="L-CYSTINE IMPORT ATP-BINDING PROTEIN TCYN"/>
    <property type="match status" value="1"/>
</dbReference>
<keyword evidence="4" id="KW-0547">Nucleotide-binding</keyword>
<accession>A0A1Q2KV17</accession>
<dbReference type="SMART" id="SM00382">
    <property type="entry name" value="AAA"/>
    <property type="match status" value="1"/>
</dbReference>
<dbReference type="Pfam" id="PF00005">
    <property type="entry name" value="ABC_tran"/>
    <property type="match status" value="1"/>
</dbReference>
<dbReference type="AlphaFoldDB" id="A0A1Q2KV17"/>
<dbReference type="InterPro" id="IPR003593">
    <property type="entry name" value="AAA+_ATPase"/>
</dbReference>
<dbReference type="InterPro" id="IPR050086">
    <property type="entry name" value="MetN_ABC_transporter-like"/>
</dbReference>
<keyword evidence="9" id="KW-1185">Reference proteome</keyword>
<dbReference type="PIRSF" id="PIRSF039085">
    <property type="entry name" value="ABC_ATPase_HisP"/>
    <property type="match status" value="1"/>
</dbReference>
<dbReference type="PROSITE" id="PS00211">
    <property type="entry name" value="ABC_TRANSPORTER_1"/>
    <property type="match status" value="1"/>
</dbReference>
<dbReference type="GO" id="GO:0005524">
    <property type="term" value="F:ATP binding"/>
    <property type="evidence" value="ECO:0007669"/>
    <property type="project" value="UniProtKB-KW"/>
</dbReference>
<dbReference type="GO" id="GO:0005886">
    <property type="term" value="C:plasma membrane"/>
    <property type="evidence" value="ECO:0007669"/>
    <property type="project" value="UniProtKB-SubCell"/>
</dbReference>
<protein>
    <submittedName>
        <fullName evidence="8">Ectoine/hydroxyectoine ABC transporter ATP-binding protein EhuA</fullName>
    </submittedName>
</protein>
<dbReference type="KEGG" id="pmar:B0X71_02210"/>
<gene>
    <name evidence="8" type="ORF">B0X71_02210</name>
</gene>
<feature type="domain" description="ABC transporter" evidence="7">
    <location>
        <begin position="2"/>
        <end position="240"/>
    </location>
</feature>
<dbReference type="CDD" id="cd03262">
    <property type="entry name" value="ABC_HisP_GlnQ"/>
    <property type="match status" value="1"/>
</dbReference>
<dbReference type="Gene3D" id="3.40.50.300">
    <property type="entry name" value="P-loop containing nucleotide triphosphate hydrolases"/>
    <property type="match status" value="1"/>
</dbReference>
<keyword evidence="5 8" id="KW-0067">ATP-binding</keyword>
<evidence type="ECO:0000256" key="6">
    <source>
        <dbReference type="ARBA" id="ARBA00023136"/>
    </source>
</evidence>
<evidence type="ECO:0000313" key="8">
    <source>
        <dbReference type="EMBL" id="AQQ52050.1"/>
    </source>
</evidence>
<evidence type="ECO:0000256" key="1">
    <source>
        <dbReference type="ARBA" id="ARBA00004202"/>
    </source>
</evidence>